<keyword evidence="3" id="KW-1185">Reference proteome</keyword>
<evidence type="ECO:0000313" key="2">
    <source>
        <dbReference type="EMBL" id="TCL65020.1"/>
    </source>
</evidence>
<dbReference type="InterPro" id="IPR006626">
    <property type="entry name" value="PbH1"/>
</dbReference>
<dbReference type="PROSITE" id="PS51257">
    <property type="entry name" value="PROKAR_LIPOPROTEIN"/>
    <property type="match status" value="1"/>
</dbReference>
<dbReference type="Gene3D" id="2.160.20.10">
    <property type="entry name" value="Single-stranded right-handed beta-helix, Pectin lyase-like"/>
    <property type="match status" value="2"/>
</dbReference>
<dbReference type="SMART" id="SM00710">
    <property type="entry name" value="PbH1"/>
    <property type="match status" value="10"/>
</dbReference>
<proteinExistence type="predicted"/>
<dbReference type="InterPro" id="IPR012334">
    <property type="entry name" value="Pectin_lyas_fold"/>
</dbReference>
<dbReference type="Proteomes" id="UP000295455">
    <property type="component" value="Unassembled WGS sequence"/>
</dbReference>
<sequence length="685" mass="74516">MKMIIRPMYLALFLTLTFLSCNNEELSEELLSEVIADESTPEDVSGTNGTELNTTPCDFKLDNVQANSTVIINCVMDLGGQTINLPANVTLIYEGGDIINGTLDFSSNTTISGELMNSSLTMTGSNPQVKDPTFTFDPKRWGIVEGIVSDQIALSNTNILEKIFFSVKSLGITQFKIDTMDAYFKVDGPLGAITGPETYAINLPSDFNLSMSNNTHIRMQPNGHFRAALLCIYDAKNVTVKGGVLHGDREKHNYNSNYTDSDGSTGKTHEWVDTMRIKGGQNIVIDGVVFQDATGDGLNISGIYHYYDSRHIKSSNIIIKNNKFLRARRTNLVITSGEQIFIENNELADGGIDMTNSKGIAPSSNLNFEPVRAFSSTGTLIEYERVSNIYIKNNKQMVTDKDANPRAGGFQISHGDGPIIIENNEMINTGVSFYTANGVIIRNNNIVQGGIGAGAAENFGRTDTVYGNEIYNNTVVTEGTAITVSGNGTTIRDNYFEGVVGASFGAGATEITMGVSNTIFKDNSIKAKNRAISTINTMKNVLIENNVIDMLSGAPFVMTLYNEWSETVSSNFIIKNNIFKGTKSGTERGAPPALIGTNTITFEGNKTGEIQITGGRNMIFSNNEIEAAIGQNGVLFYADAPNTKFQSNKITTYPSQTPLKINCIKVATNIQLSSVSFENQECIEK</sequence>
<dbReference type="AlphaFoldDB" id="A0A4R1RH26"/>
<organism evidence="2 3">
    <name type="scientific">Mariniflexile fucanivorans</name>
    <dbReference type="NCBI Taxonomy" id="264023"/>
    <lineage>
        <taxon>Bacteria</taxon>
        <taxon>Pseudomonadati</taxon>
        <taxon>Bacteroidota</taxon>
        <taxon>Flavobacteriia</taxon>
        <taxon>Flavobacteriales</taxon>
        <taxon>Flavobacteriaceae</taxon>
        <taxon>Mariniflexile</taxon>
    </lineage>
</organism>
<feature type="signal peptide" evidence="1">
    <location>
        <begin position="1"/>
        <end position="23"/>
    </location>
</feature>
<dbReference type="OrthoDB" id="1400405at2"/>
<gene>
    <name evidence="2" type="ORF">EV196_106211</name>
</gene>
<keyword evidence="2" id="KW-0456">Lyase</keyword>
<accession>A0A4R1RH26</accession>
<reference evidence="2 3" key="1">
    <citation type="submission" date="2019-03" db="EMBL/GenBank/DDBJ databases">
        <title>Genomic Encyclopedia of Type Strains, Phase IV (KMG-IV): sequencing the most valuable type-strain genomes for metagenomic binning, comparative biology and taxonomic classification.</title>
        <authorList>
            <person name="Goeker M."/>
        </authorList>
    </citation>
    <scope>NUCLEOTIDE SEQUENCE [LARGE SCALE GENOMIC DNA]</scope>
    <source>
        <strain evidence="2 3">DSM 18792</strain>
    </source>
</reference>
<name>A0A4R1RH26_9FLAO</name>
<protein>
    <submittedName>
        <fullName evidence="2">Parallel beta helix pectate lyase-like protein</fullName>
    </submittedName>
</protein>
<evidence type="ECO:0000256" key="1">
    <source>
        <dbReference type="SAM" id="SignalP"/>
    </source>
</evidence>
<dbReference type="InterPro" id="IPR011050">
    <property type="entry name" value="Pectin_lyase_fold/virulence"/>
</dbReference>
<dbReference type="EMBL" id="SLUP01000006">
    <property type="protein sequence ID" value="TCL65020.1"/>
    <property type="molecule type" value="Genomic_DNA"/>
</dbReference>
<feature type="chain" id="PRO_5020868097" evidence="1">
    <location>
        <begin position="24"/>
        <end position="685"/>
    </location>
</feature>
<dbReference type="SUPFAM" id="SSF51126">
    <property type="entry name" value="Pectin lyase-like"/>
    <property type="match status" value="1"/>
</dbReference>
<dbReference type="GO" id="GO:0016829">
    <property type="term" value="F:lyase activity"/>
    <property type="evidence" value="ECO:0007669"/>
    <property type="project" value="UniProtKB-KW"/>
</dbReference>
<evidence type="ECO:0000313" key="3">
    <source>
        <dbReference type="Proteomes" id="UP000295455"/>
    </source>
</evidence>
<comment type="caution">
    <text evidence="2">The sequence shown here is derived from an EMBL/GenBank/DDBJ whole genome shotgun (WGS) entry which is preliminary data.</text>
</comment>
<keyword evidence="1" id="KW-0732">Signal</keyword>
<dbReference type="RefSeq" id="WP_132218292.1">
    <property type="nucleotide sequence ID" value="NZ_SLUP01000006.1"/>
</dbReference>